<gene>
    <name evidence="1" type="ORF">METZ01_LOCUS399594</name>
</gene>
<dbReference type="EMBL" id="UINC01152518">
    <property type="protein sequence ID" value="SVD46740.1"/>
    <property type="molecule type" value="Genomic_DNA"/>
</dbReference>
<accession>A0A382VK16</accession>
<evidence type="ECO:0000313" key="1">
    <source>
        <dbReference type="EMBL" id="SVD46740.1"/>
    </source>
</evidence>
<feature type="non-terminal residue" evidence="1">
    <location>
        <position position="1"/>
    </location>
</feature>
<proteinExistence type="predicted"/>
<sequence>NETPPGHNNRSLVVGGIFLFSRRV</sequence>
<protein>
    <submittedName>
        <fullName evidence="1">Uncharacterized protein</fullName>
    </submittedName>
</protein>
<dbReference type="AlphaFoldDB" id="A0A382VK16"/>
<name>A0A382VK16_9ZZZZ</name>
<feature type="non-terminal residue" evidence="1">
    <location>
        <position position="24"/>
    </location>
</feature>
<organism evidence="1">
    <name type="scientific">marine metagenome</name>
    <dbReference type="NCBI Taxonomy" id="408172"/>
    <lineage>
        <taxon>unclassified sequences</taxon>
        <taxon>metagenomes</taxon>
        <taxon>ecological metagenomes</taxon>
    </lineage>
</organism>
<reference evidence="1" key="1">
    <citation type="submission" date="2018-05" db="EMBL/GenBank/DDBJ databases">
        <authorList>
            <person name="Lanie J.A."/>
            <person name="Ng W.-L."/>
            <person name="Kazmierczak K.M."/>
            <person name="Andrzejewski T.M."/>
            <person name="Davidsen T.M."/>
            <person name="Wayne K.J."/>
            <person name="Tettelin H."/>
            <person name="Glass J.I."/>
            <person name="Rusch D."/>
            <person name="Podicherti R."/>
            <person name="Tsui H.-C.T."/>
            <person name="Winkler M.E."/>
        </authorList>
    </citation>
    <scope>NUCLEOTIDE SEQUENCE</scope>
</reference>